<keyword evidence="13" id="KW-1185">Reference proteome</keyword>
<evidence type="ECO:0000256" key="6">
    <source>
        <dbReference type="ARBA" id="ARBA00022837"/>
    </source>
</evidence>
<evidence type="ECO:0000313" key="12">
    <source>
        <dbReference type="EMBL" id="KAK4788252.1"/>
    </source>
</evidence>
<comment type="subcellular location">
    <subcellularLocation>
        <location evidence="1">Membrane</location>
        <topology evidence="1">Multi-pass membrane protein</topology>
    </subcellularLocation>
</comment>
<evidence type="ECO:0000256" key="1">
    <source>
        <dbReference type="ARBA" id="ARBA00004141"/>
    </source>
</evidence>
<feature type="domain" description="Calcium uniporter protein C-terminal" evidence="11">
    <location>
        <begin position="162"/>
        <end position="320"/>
    </location>
</feature>
<dbReference type="EMBL" id="JAXQNO010000011">
    <property type="protein sequence ID" value="KAK4788252.1"/>
    <property type="molecule type" value="Genomic_DNA"/>
</dbReference>
<evidence type="ECO:0000256" key="7">
    <source>
        <dbReference type="ARBA" id="ARBA00022989"/>
    </source>
</evidence>
<dbReference type="GO" id="GO:0005262">
    <property type="term" value="F:calcium channel activity"/>
    <property type="evidence" value="ECO:0007669"/>
    <property type="project" value="TreeGrafter"/>
</dbReference>
<evidence type="ECO:0000256" key="3">
    <source>
        <dbReference type="ARBA" id="ARBA00022448"/>
    </source>
</evidence>
<keyword evidence="7 10" id="KW-1133">Transmembrane helix</keyword>
<protein>
    <recommendedName>
        <fullName evidence="11">Calcium uniporter protein C-terminal domain-containing protein</fullName>
    </recommendedName>
</protein>
<reference evidence="12 13" key="1">
    <citation type="journal article" date="2023" name="Hortic Res">
        <title>Pangenome of water caltrop reveals structural variations and asymmetric subgenome divergence after allopolyploidization.</title>
        <authorList>
            <person name="Zhang X."/>
            <person name="Chen Y."/>
            <person name="Wang L."/>
            <person name="Yuan Y."/>
            <person name="Fang M."/>
            <person name="Shi L."/>
            <person name="Lu R."/>
            <person name="Comes H.P."/>
            <person name="Ma Y."/>
            <person name="Chen Y."/>
            <person name="Huang G."/>
            <person name="Zhou Y."/>
            <person name="Zheng Z."/>
            <person name="Qiu Y."/>
        </authorList>
    </citation>
    <scope>NUCLEOTIDE SEQUENCE [LARGE SCALE GENOMIC DNA]</scope>
    <source>
        <strain evidence="12">F231</strain>
    </source>
</reference>
<dbReference type="GO" id="GO:0036444">
    <property type="term" value="P:calcium import into the mitochondrion"/>
    <property type="evidence" value="ECO:0007669"/>
    <property type="project" value="TreeGrafter"/>
</dbReference>
<dbReference type="InterPro" id="IPR006769">
    <property type="entry name" value="MCU_C"/>
</dbReference>
<feature type="transmembrane region" description="Helical" evidence="10">
    <location>
        <begin position="262"/>
        <end position="282"/>
    </location>
</feature>
<evidence type="ECO:0000256" key="2">
    <source>
        <dbReference type="ARBA" id="ARBA00005653"/>
    </source>
</evidence>
<keyword evidence="8" id="KW-0406">Ion transport</keyword>
<dbReference type="InterPro" id="IPR039055">
    <property type="entry name" value="MCU_fam"/>
</dbReference>
<accession>A0AAN7R3D7</accession>
<dbReference type="AlphaFoldDB" id="A0AAN7R3D7"/>
<evidence type="ECO:0000256" key="5">
    <source>
        <dbReference type="ARBA" id="ARBA00022692"/>
    </source>
</evidence>
<dbReference type="GO" id="GO:1990246">
    <property type="term" value="C:uniplex complex"/>
    <property type="evidence" value="ECO:0007669"/>
    <property type="project" value="TreeGrafter"/>
</dbReference>
<keyword evidence="4" id="KW-0109">Calcium transport</keyword>
<dbReference type="PANTHER" id="PTHR13462">
    <property type="entry name" value="CALCIUM UNIPORTER PROTEIN, MITOCHONDRIAL"/>
    <property type="match status" value="1"/>
</dbReference>
<evidence type="ECO:0000256" key="8">
    <source>
        <dbReference type="ARBA" id="ARBA00023065"/>
    </source>
</evidence>
<keyword evidence="6" id="KW-0106">Calcium</keyword>
<keyword evidence="5 10" id="KW-0812">Transmembrane</keyword>
<evidence type="ECO:0000256" key="9">
    <source>
        <dbReference type="ARBA" id="ARBA00023136"/>
    </source>
</evidence>
<dbReference type="Pfam" id="PF04678">
    <property type="entry name" value="MCU"/>
    <property type="match status" value="1"/>
</dbReference>
<dbReference type="GO" id="GO:0051560">
    <property type="term" value="P:mitochondrial calcium ion homeostasis"/>
    <property type="evidence" value="ECO:0007669"/>
    <property type="project" value="InterPro"/>
</dbReference>
<evidence type="ECO:0000256" key="10">
    <source>
        <dbReference type="SAM" id="Phobius"/>
    </source>
</evidence>
<organism evidence="12 13">
    <name type="scientific">Trapa natans</name>
    <name type="common">Water chestnut</name>
    <dbReference type="NCBI Taxonomy" id="22666"/>
    <lineage>
        <taxon>Eukaryota</taxon>
        <taxon>Viridiplantae</taxon>
        <taxon>Streptophyta</taxon>
        <taxon>Embryophyta</taxon>
        <taxon>Tracheophyta</taxon>
        <taxon>Spermatophyta</taxon>
        <taxon>Magnoliopsida</taxon>
        <taxon>eudicotyledons</taxon>
        <taxon>Gunneridae</taxon>
        <taxon>Pentapetalae</taxon>
        <taxon>rosids</taxon>
        <taxon>malvids</taxon>
        <taxon>Myrtales</taxon>
        <taxon>Lythraceae</taxon>
        <taxon>Trapa</taxon>
    </lineage>
</organism>
<keyword evidence="3" id="KW-0813">Transport</keyword>
<keyword evidence="9 10" id="KW-0472">Membrane</keyword>
<proteinExistence type="inferred from homology"/>
<feature type="transmembrane region" description="Helical" evidence="10">
    <location>
        <begin position="236"/>
        <end position="256"/>
    </location>
</feature>
<name>A0AAN7R3D7_TRANT</name>
<evidence type="ECO:0000259" key="11">
    <source>
        <dbReference type="Pfam" id="PF04678"/>
    </source>
</evidence>
<dbReference type="PANTHER" id="PTHR13462:SF31">
    <property type="entry name" value="CALCIUM UNIPORTER PROTEIN 1, MITOCHONDRIAL"/>
    <property type="match status" value="1"/>
</dbReference>
<evidence type="ECO:0000256" key="4">
    <source>
        <dbReference type="ARBA" id="ARBA00022568"/>
    </source>
</evidence>
<dbReference type="GO" id="GO:0015292">
    <property type="term" value="F:uniporter activity"/>
    <property type="evidence" value="ECO:0007669"/>
    <property type="project" value="TreeGrafter"/>
</dbReference>
<sequence length="347" mass="39276">MAMKKALGQRLLDVSKITREAVAGRCRAISGVDSTGRVVSRSQRSVDHDPGDDGLFRRFLHERALLSPSPSPDPRLLPHGEGLREKLRVLDIAGTRIHLDCLIPPPAVSIDDKPEVRVEDVGKLLRAVQLQAIRERLWEIRESWIPFLEFVRLCGEACSDADQGAELAKVLSESGDVVVFGKMVLLKPDAVMKAVAGLIPLPEPSRDDPRRKELEEMEAAAAEIEGAAEAHVRRELWAGLGFLMVQTAGFMRLTFWELSWDVMEPICFYVTSFYFMVGYAFFLQTSREPSFEGFFQSRVEARRRRLMRSRGFDLERFEELRRAFRPRTGLPLAGWRTAHFGPIETRG</sequence>
<evidence type="ECO:0000313" key="13">
    <source>
        <dbReference type="Proteomes" id="UP001346149"/>
    </source>
</evidence>
<comment type="similarity">
    <text evidence="2">Belongs to the MCU (TC 1.A.77) family.</text>
</comment>
<comment type="caution">
    <text evidence="12">The sequence shown here is derived from an EMBL/GenBank/DDBJ whole genome shotgun (WGS) entry which is preliminary data.</text>
</comment>
<dbReference type="Proteomes" id="UP001346149">
    <property type="component" value="Unassembled WGS sequence"/>
</dbReference>
<gene>
    <name evidence="12" type="ORF">SAY86_019571</name>
</gene>